<accession>A0A392W843</accession>
<evidence type="ECO:0000313" key="3">
    <source>
        <dbReference type="Proteomes" id="UP000265520"/>
    </source>
</evidence>
<sequence>MSPADFQAHLTWHGDRPHSREGADVADDDEINEAAGDAVDDGDDDQSGDEGDDGDDDQM</sequence>
<keyword evidence="3" id="KW-1185">Reference proteome</keyword>
<feature type="compositionally biased region" description="Acidic residues" evidence="1">
    <location>
        <begin position="24"/>
        <end position="59"/>
    </location>
</feature>
<dbReference type="Proteomes" id="UP000265520">
    <property type="component" value="Unassembled WGS sequence"/>
</dbReference>
<proteinExistence type="predicted"/>
<name>A0A392W843_9FABA</name>
<feature type="region of interest" description="Disordered" evidence="1">
    <location>
        <begin position="1"/>
        <end position="59"/>
    </location>
</feature>
<evidence type="ECO:0000313" key="2">
    <source>
        <dbReference type="EMBL" id="MCI95301.1"/>
    </source>
</evidence>
<dbReference type="EMBL" id="LXQA011382804">
    <property type="protein sequence ID" value="MCI95301.1"/>
    <property type="molecule type" value="Genomic_DNA"/>
</dbReference>
<reference evidence="2 3" key="1">
    <citation type="journal article" date="2018" name="Front. Plant Sci.">
        <title>Red Clover (Trifolium pratense) and Zigzag Clover (T. medium) - A Picture of Genomic Similarities and Differences.</title>
        <authorList>
            <person name="Dluhosova J."/>
            <person name="Istvanek J."/>
            <person name="Nedelnik J."/>
            <person name="Repkova J."/>
        </authorList>
    </citation>
    <scope>NUCLEOTIDE SEQUENCE [LARGE SCALE GENOMIC DNA]</scope>
    <source>
        <strain evidence="3">cv. 10/8</strain>
        <tissue evidence="2">Leaf</tissue>
    </source>
</reference>
<evidence type="ECO:0000256" key="1">
    <source>
        <dbReference type="SAM" id="MobiDB-lite"/>
    </source>
</evidence>
<feature type="non-terminal residue" evidence="2">
    <location>
        <position position="59"/>
    </location>
</feature>
<organism evidence="2 3">
    <name type="scientific">Trifolium medium</name>
    <dbReference type="NCBI Taxonomy" id="97028"/>
    <lineage>
        <taxon>Eukaryota</taxon>
        <taxon>Viridiplantae</taxon>
        <taxon>Streptophyta</taxon>
        <taxon>Embryophyta</taxon>
        <taxon>Tracheophyta</taxon>
        <taxon>Spermatophyta</taxon>
        <taxon>Magnoliopsida</taxon>
        <taxon>eudicotyledons</taxon>
        <taxon>Gunneridae</taxon>
        <taxon>Pentapetalae</taxon>
        <taxon>rosids</taxon>
        <taxon>fabids</taxon>
        <taxon>Fabales</taxon>
        <taxon>Fabaceae</taxon>
        <taxon>Papilionoideae</taxon>
        <taxon>50 kb inversion clade</taxon>
        <taxon>NPAAA clade</taxon>
        <taxon>Hologalegina</taxon>
        <taxon>IRL clade</taxon>
        <taxon>Trifolieae</taxon>
        <taxon>Trifolium</taxon>
    </lineage>
</organism>
<feature type="compositionally biased region" description="Basic and acidic residues" evidence="1">
    <location>
        <begin position="12"/>
        <end position="23"/>
    </location>
</feature>
<protein>
    <submittedName>
        <fullName evidence="2">Uncharacterized protein</fullName>
    </submittedName>
</protein>
<comment type="caution">
    <text evidence="2">The sequence shown here is derived from an EMBL/GenBank/DDBJ whole genome shotgun (WGS) entry which is preliminary data.</text>
</comment>
<dbReference type="AlphaFoldDB" id="A0A392W843"/>